<dbReference type="Gene3D" id="3.90.1010.10">
    <property type="match status" value="1"/>
</dbReference>
<name>A0AAV1XHA6_LUPLU</name>
<evidence type="ECO:0000313" key="5">
    <source>
        <dbReference type="Proteomes" id="UP001497480"/>
    </source>
</evidence>
<dbReference type="Proteomes" id="UP001497480">
    <property type="component" value="Unassembled WGS sequence"/>
</dbReference>
<organism evidence="4 5">
    <name type="scientific">Lupinus luteus</name>
    <name type="common">European yellow lupine</name>
    <dbReference type="NCBI Taxonomy" id="3873"/>
    <lineage>
        <taxon>Eukaryota</taxon>
        <taxon>Viridiplantae</taxon>
        <taxon>Streptophyta</taxon>
        <taxon>Embryophyta</taxon>
        <taxon>Tracheophyta</taxon>
        <taxon>Spermatophyta</taxon>
        <taxon>Magnoliopsida</taxon>
        <taxon>eudicotyledons</taxon>
        <taxon>Gunneridae</taxon>
        <taxon>Pentapetalae</taxon>
        <taxon>rosids</taxon>
        <taxon>fabids</taxon>
        <taxon>Fabales</taxon>
        <taxon>Fabaceae</taxon>
        <taxon>Papilionoideae</taxon>
        <taxon>50 kb inversion clade</taxon>
        <taxon>genistoids sensu lato</taxon>
        <taxon>core genistoids</taxon>
        <taxon>Genisteae</taxon>
        <taxon>Lupinus</taxon>
    </lineage>
</organism>
<evidence type="ECO:0000256" key="1">
    <source>
        <dbReference type="ARBA" id="ARBA00010282"/>
    </source>
</evidence>
<feature type="domain" description="Fe-S metabolism associated" evidence="3">
    <location>
        <begin position="95"/>
        <end position="215"/>
    </location>
</feature>
<dbReference type="AlphaFoldDB" id="A0AAV1XHA6"/>
<gene>
    <name evidence="4" type="ORF">LLUT_LOCUS21442</name>
</gene>
<evidence type="ECO:0000313" key="4">
    <source>
        <dbReference type="EMBL" id="CAL0320382.1"/>
    </source>
</evidence>
<evidence type="ECO:0000256" key="2">
    <source>
        <dbReference type="SAM" id="MobiDB-lite"/>
    </source>
</evidence>
<reference evidence="4 5" key="1">
    <citation type="submission" date="2024-03" db="EMBL/GenBank/DDBJ databases">
        <authorList>
            <person name="Martinez-Hernandez J."/>
        </authorList>
    </citation>
    <scope>NUCLEOTIDE SEQUENCE [LARGE SCALE GENOMIC DNA]</scope>
</reference>
<dbReference type="Pfam" id="PF02657">
    <property type="entry name" value="SufE"/>
    <property type="match status" value="1"/>
</dbReference>
<comment type="caution">
    <text evidence="4">The sequence shown here is derived from an EMBL/GenBank/DDBJ whole genome shotgun (WGS) entry which is preliminary data.</text>
</comment>
<keyword evidence="5" id="KW-1185">Reference proteome</keyword>
<comment type="similarity">
    <text evidence="1">Belongs to the SufE family.</text>
</comment>
<dbReference type="SUPFAM" id="SSF82649">
    <property type="entry name" value="SufE/NifU"/>
    <property type="match status" value="1"/>
</dbReference>
<dbReference type="InterPro" id="IPR003808">
    <property type="entry name" value="Fe-S_metab-assoc_dom"/>
</dbReference>
<dbReference type="PANTHER" id="PTHR43597:SF5">
    <property type="entry name" value="SUFE-LIKE PROTEIN 2, CHLOROPLASTIC"/>
    <property type="match status" value="1"/>
</dbReference>
<feature type="region of interest" description="Disordered" evidence="2">
    <location>
        <begin position="1"/>
        <end position="21"/>
    </location>
</feature>
<evidence type="ECO:0000259" key="3">
    <source>
        <dbReference type="Pfam" id="PF02657"/>
    </source>
</evidence>
<accession>A0AAV1XHA6</accession>
<protein>
    <recommendedName>
        <fullName evidence="3">Fe-S metabolism associated domain-containing protein</fullName>
    </recommendedName>
</protein>
<dbReference type="EMBL" id="CAXHTB010000014">
    <property type="protein sequence ID" value="CAL0320382.1"/>
    <property type="molecule type" value="Genomic_DNA"/>
</dbReference>
<proteinExistence type="inferred from homology"/>
<dbReference type="PANTHER" id="PTHR43597">
    <property type="entry name" value="SULFUR ACCEPTOR PROTEIN CSDE"/>
    <property type="match status" value="1"/>
</dbReference>
<sequence length="268" mass="30620">MISSNTTLLTLSQSSSSSSSYSSLFPNINTFSPKQLKLTNNKNKNIHSKNHSFHIQCLSTLAFHEKTLTLSPSLLMHPEFHEITTTTDKLKHLSSEFNSLSEPIDRVKRLLHYASFLPPLQDSDRVPQNRVKGCSTQVWVVSEMDEEGKMRFKADSDSEIAKGYCWCLVWMLDGAEPKEVLMVEKEDLTNMNVGLNIKAQSRVNTWQNLLFAMQKATKDIMLLDTHHHHLPTNAKFSANSKEEDIKKKLIEEFPLQKSSKENNLKRKS</sequence>